<reference evidence="7" key="1">
    <citation type="submission" date="2024-05" db="EMBL/GenBank/DDBJ databases">
        <title>Pontimicrobium maritimus sp. nov., isolated form sea water.</title>
        <authorList>
            <person name="Muhammad N."/>
            <person name="Vuong T.Q."/>
            <person name="Han H.L."/>
            <person name="Kim S.-G."/>
        </authorList>
    </citation>
    <scope>NUCLEOTIDE SEQUENCE</scope>
    <source>
        <strain evidence="7">SW4</strain>
    </source>
</reference>
<dbReference type="AlphaFoldDB" id="A0AAU7BQ93"/>
<dbReference type="EMBL" id="CP157199">
    <property type="protein sequence ID" value="XBG60281.1"/>
    <property type="molecule type" value="Genomic_DNA"/>
</dbReference>
<evidence type="ECO:0000256" key="6">
    <source>
        <dbReference type="SAM" id="Phobius"/>
    </source>
</evidence>
<feature type="transmembrane region" description="Helical" evidence="6">
    <location>
        <begin position="136"/>
        <end position="158"/>
    </location>
</feature>
<feature type="transmembrane region" description="Helical" evidence="6">
    <location>
        <begin position="416"/>
        <end position="434"/>
    </location>
</feature>
<dbReference type="InterPro" id="IPR001898">
    <property type="entry name" value="SLC13A/DASS"/>
</dbReference>
<feature type="transmembrane region" description="Helical" evidence="6">
    <location>
        <begin position="170"/>
        <end position="193"/>
    </location>
</feature>
<feature type="transmembrane region" description="Helical" evidence="6">
    <location>
        <begin position="37"/>
        <end position="65"/>
    </location>
</feature>
<keyword evidence="3 6" id="KW-0812">Transmembrane</keyword>
<feature type="transmembrane region" description="Helical" evidence="6">
    <location>
        <begin position="455"/>
        <end position="479"/>
    </location>
</feature>
<evidence type="ECO:0000313" key="7">
    <source>
        <dbReference type="EMBL" id="XBG60281.1"/>
    </source>
</evidence>
<keyword evidence="5 6" id="KW-0472">Membrane</keyword>
<feature type="transmembrane region" description="Helical" evidence="6">
    <location>
        <begin position="393"/>
        <end position="410"/>
    </location>
</feature>
<keyword evidence="2" id="KW-0813">Transport</keyword>
<sequence length="493" mass="54482">MRNKTLKQFGLILGPLLFTITLLFFKPKGLSPEGIAVLATTLWVAVWWIFEVVPIAVTAMLPIILFPITGVMELSITTAAFGHKYVFLYIGGFILAIAIEKWNLHKRIALTVINVIGTSVSRIILGFMLATAFLSMWISNTATTVMMLPIGMAIILQLKDNPKTKEDENAIFGKALMLSIAYSASIGGIATLIGTPPNLIFAGILEEQYNIEMTFSKWIIYGLPISIILLFICWKYITTIAFKFTQKDFPGGKAEIKRLLKSLGKISYEEKTVLIVFCVTAFLWMTRSFLVSKLIPAIDDTIIAMISATILFILPTKNKTEKKIIDWQSAVKLPWGILLLFGGGLALAEGFKTTGLAEWIGLQITQFENLPLFALLFVLIFAVNFLTEITSNLATTAMLLPIIAPIALVLDVHPFTLMVGITVAASCAFMLPVATPPNAIVFGSGYLKIPDMIRVGIWMNIISIIIIAIITYFLLPILWDFDAMVFPEALKID</sequence>
<organism evidence="7">
    <name type="scientific">Pontimicrobium sp. SW4</name>
    <dbReference type="NCBI Taxonomy" id="3153519"/>
    <lineage>
        <taxon>Bacteria</taxon>
        <taxon>Pseudomonadati</taxon>
        <taxon>Bacteroidota</taxon>
        <taxon>Flavobacteriia</taxon>
        <taxon>Flavobacteriales</taxon>
        <taxon>Flavobacteriaceae</taxon>
        <taxon>Pontimicrobium</taxon>
    </lineage>
</organism>
<dbReference type="NCBIfam" id="TIGR00785">
    <property type="entry name" value="dass"/>
    <property type="match status" value="1"/>
</dbReference>
<feature type="transmembrane region" description="Helical" evidence="6">
    <location>
        <begin position="85"/>
        <end position="102"/>
    </location>
</feature>
<feature type="transmembrane region" description="Helical" evidence="6">
    <location>
        <begin position="218"/>
        <end position="237"/>
    </location>
</feature>
<dbReference type="GO" id="GO:0015141">
    <property type="term" value="F:succinate transmembrane transporter activity"/>
    <property type="evidence" value="ECO:0007669"/>
    <property type="project" value="UniProtKB-ARBA"/>
</dbReference>
<comment type="subcellular location">
    <subcellularLocation>
        <location evidence="1">Membrane</location>
        <topology evidence="1">Multi-pass membrane protein</topology>
    </subcellularLocation>
</comment>
<dbReference type="PROSITE" id="PS01271">
    <property type="entry name" value="NA_SULFATE"/>
    <property type="match status" value="1"/>
</dbReference>
<evidence type="ECO:0000256" key="2">
    <source>
        <dbReference type="ARBA" id="ARBA00022448"/>
    </source>
</evidence>
<dbReference type="PANTHER" id="PTHR10283:SF82">
    <property type="entry name" value="SOLUTE CARRIER FAMILY 13 MEMBER 2"/>
    <property type="match status" value="1"/>
</dbReference>
<evidence type="ECO:0000256" key="5">
    <source>
        <dbReference type="ARBA" id="ARBA00023136"/>
    </source>
</evidence>
<evidence type="ECO:0000256" key="3">
    <source>
        <dbReference type="ARBA" id="ARBA00022692"/>
    </source>
</evidence>
<feature type="transmembrane region" description="Helical" evidence="6">
    <location>
        <begin position="296"/>
        <end position="314"/>
    </location>
</feature>
<keyword evidence="4 6" id="KW-1133">Transmembrane helix</keyword>
<feature type="transmembrane region" description="Helical" evidence="6">
    <location>
        <begin position="369"/>
        <end position="386"/>
    </location>
</feature>
<protein>
    <submittedName>
        <fullName evidence="7">DASS family sodium-coupled anion symporter</fullName>
    </submittedName>
</protein>
<accession>A0AAU7BQ93</accession>
<evidence type="ECO:0000256" key="4">
    <source>
        <dbReference type="ARBA" id="ARBA00022989"/>
    </source>
</evidence>
<dbReference type="Pfam" id="PF00939">
    <property type="entry name" value="Na_sulph_symp"/>
    <property type="match status" value="1"/>
</dbReference>
<proteinExistence type="predicted"/>
<evidence type="ECO:0000256" key="1">
    <source>
        <dbReference type="ARBA" id="ARBA00004141"/>
    </source>
</evidence>
<feature type="transmembrane region" description="Helical" evidence="6">
    <location>
        <begin position="272"/>
        <end position="290"/>
    </location>
</feature>
<dbReference type="PANTHER" id="PTHR10283">
    <property type="entry name" value="SOLUTE CARRIER FAMILY 13 MEMBER"/>
    <property type="match status" value="1"/>
</dbReference>
<dbReference type="RefSeq" id="WP_347922466.1">
    <property type="nucleotide sequence ID" value="NZ_CP157199.1"/>
</dbReference>
<name>A0AAU7BQ93_9FLAO</name>
<dbReference type="InterPro" id="IPR031312">
    <property type="entry name" value="Na/sul_symport_CS"/>
</dbReference>
<feature type="transmembrane region" description="Helical" evidence="6">
    <location>
        <begin position="335"/>
        <end position="357"/>
    </location>
</feature>
<feature type="transmembrane region" description="Helical" evidence="6">
    <location>
        <begin position="109"/>
        <end position="130"/>
    </location>
</feature>
<dbReference type="GO" id="GO:0005886">
    <property type="term" value="C:plasma membrane"/>
    <property type="evidence" value="ECO:0007669"/>
    <property type="project" value="TreeGrafter"/>
</dbReference>
<gene>
    <name evidence="7" type="ORF">ABGB03_10480</name>
</gene>
<dbReference type="CDD" id="cd01115">
    <property type="entry name" value="SLC13_permease"/>
    <property type="match status" value="1"/>
</dbReference>